<dbReference type="GO" id="GO:0016301">
    <property type="term" value="F:kinase activity"/>
    <property type="evidence" value="ECO:0007669"/>
    <property type="project" value="UniProtKB-UniRule"/>
</dbReference>
<protein>
    <recommendedName>
        <fullName evidence="1">protein-ribulosamine 3-kinase</fullName>
        <ecNumber evidence="1">2.7.1.172</ecNumber>
    </recommendedName>
</protein>
<dbReference type="OrthoDB" id="5772781at2759"/>
<evidence type="ECO:0000256" key="2">
    <source>
        <dbReference type="ARBA" id="ARBA00048655"/>
    </source>
</evidence>
<dbReference type="Proteomes" id="UP000243081">
    <property type="component" value="Unassembled WGS sequence"/>
</dbReference>
<evidence type="ECO:0000256" key="3">
    <source>
        <dbReference type="PIRNR" id="PIRNR006221"/>
    </source>
</evidence>
<dbReference type="OMA" id="RECDIAM"/>
<dbReference type="Pfam" id="PF03881">
    <property type="entry name" value="Fructosamin_kin"/>
    <property type="match status" value="1"/>
</dbReference>
<comment type="similarity">
    <text evidence="3">Belongs to the fructosamine kinase family.</text>
</comment>
<dbReference type="EMBL" id="LUKN01002243">
    <property type="protein sequence ID" value="OAQ99422.1"/>
    <property type="molecule type" value="Genomic_DNA"/>
</dbReference>
<dbReference type="GO" id="GO:0102193">
    <property type="term" value="F:protein-ribulosamine 3-kinase activity"/>
    <property type="evidence" value="ECO:0007669"/>
    <property type="project" value="UniProtKB-EC"/>
</dbReference>
<dbReference type="PANTHER" id="PTHR12149:SF8">
    <property type="entry name" value="PROTEIN-RIBULOSAMINE 3-KINASE"/>
    <property type="match status" value="1"/>
</dbReference>
<gene>
    <name evidence="4" type="ORF">LLEC1_04998</name>
</gene>
<keyword evidence="3" id="KW-0808">Transferase</keyword>
<proteinExistence type="inferred from homology"/>
<dbReference type="SUPFAM" id="SSF56112">
    <property type="entry name" value="Protein kinase-like (PK-like)"/>
    <property type="match status" value="1"/>
</dbReference>
<comment type="caution">
    <text evidence="4">The sequence shown here is derived from an EMBL/GenBank/DDBJ whole genome shotgun (WGS) entry which is preliminary data.</text>
</comment>
<organism evidence="4 5">
    <name type="scientific">Cordyceps confragosa</name>
    <name type="common">Lecanicillium lecanii</name>
    <dbReference type="NCBI Taxonomy" id="2714763"/>
    <lineage>
        <taxon>Eukaryota</taxon>
        <taxon>Fungi</taxon>
        <taxon>Dikarya</taxon>
        <taxon>Ascomycota</taxon>
        <taxon>Pezizomycotina</taxon>
        <taxon>Sordariomycetes</taxon>
        <taxon>Hypocreomycetidae</taxon>
        <taxon>Hypocreales</taxon>
        <taxon>Cordycipitaceae</taxon>
        <taxon>Akanthomyces</taxon>
    </lineage>
</organism>
<dbReference type="PANTHER" id="PTHR12149">
    <property type="entry name" value="FRUCTOSAMINE 3 KINASE-RELATED PROTEIN"/>
    <property type="match status" value="1"/>
</dbReference>
<dbReference type="PIRSF" id="PIRSF006221">
    <property type="entry name" value="Ketosamine-3-kinase"/>
    <property type="match status" value="1"/>
</dbReference>
<dbReference type="EC" id="2.7.1.172" evidence="1"/>
<keyword evidence="5" id="KW-1185">Reference proteome</keyword>
<dbReference type="InterPro" id="IPR011009">
    <property type="entry name" value="Kinase-like_dom_sf"/>
</dbReference>
<dbReference type="Gene3D" id="3.90.1200.10">
    <property type="match status" value="2"/>
</dbReference>
<dbReference type="AlphaFoldDB" id="A0A179IAU3"/>
<evidence type="ECO:0000256" key="1">
    <source>
        <dbReference type="ARBA" id="ARBA00011961"/>
    </source>
</evidence>
<accession>A0A179IAU3</accession>
<name>A0A179IAU3_CORDF</name>
<comment type="catalytic activity">
    <reaction evidence="2">
        <text>N(6)-D-ribulosyl-L-lysyl-[protein] + ATP = N(6)-(3-O-phospho-D-ribulosyl)-L-lysyl-[protein] + ADP + H(+)</text>
        <dbReference type="Rhea" id="RHEA:48432"/>
        <dbReference type="Rhea" id="RHEA-COMP:12103"/>
        <dbReference type="Rhea" id="RHEA-COMP:12104"/>
        <dbReference type="ChEBI" id="CHEBI:15378"/>
        <dbReference type="ChEBI" id="CHEBI:30616"/>
        <dbReference type="ChEBI" id="CHEBI:90418"/>
        <dbReference type="ChEBI" id="CHEBI:90420"/>
        <dbReference type="ChEBI" id="CHEBI:456216"/>
        <dbReference type="EC" id="2.7.1.172"/>
    </reaction>
    <physiologicalReaction direction="left-to-right" evidence="2">
        <dbReference type="Rhea" id="RHEA:48433"/>
    </physiologicalReaction>
</comment>
<evidence type="ECO:0000313" key="4">
    <source>
        <dbReference type="EMBL" id="OAQ99422.1"/>
    </source>
</evidence>
<sequence>MASAVDGAILEALGLNANDTTMSSHGGSGFASTFKLSTTVDGQPKHYFVKTGSGADAETMFKGEHASLNAIADAVPNFCPRAHAHGAMHSSNRYFLATDFLDLGVQQSSTTSSSKSGSGVSLAAKLAKLHTTPAPVPDGHRQPMFGFPVATCCGETAQDNTYKSSWVDFYANNRLRGILKASVNKNGTDAELAAAVETVVYDPSAVYGHAEYDHGIMNMFGGFGTAFWAEYHELVPKAEPRDEWTDRVALYELYHHLNHFAMFGGGYRGGAMSIMKRLISKYAG</sequence>
<evidence type="ECO:0000313" key="5">
    <source>
        <dbReference type="Proteomes" id="UP000243081"/>
    </source>
</evidence>
<dbReference type="InterPro" id="IPR016477">
    <property type="entry name" value="Fructo-/Ketosamine-3-kinase"/>
</dbReference>
<reference evidence="4 5" key="1">
    <citation type="submission" date="2016-03" db="EMBL/GenBank/DDBJ databases">
        <title>Fine-scale spatial genetic structure of a fungal parasite of coffee scale insects.</title>
        <authorList>
            <person name="Jackson D."/>
            <person name="Zemenick K.A."/>
            <person name="Malloure B."/>
            <person name="Quandt C.A."/>
            <person name="James T.Y."/>
        </authorList>
    </citation>
    <scope>NUCLEOTIDE SEQUENCE [LARGE SCALE GENOMIC DNA]</scope>
    <source>
        <strain evidence="4 5">UM487</strain>
    </source>
</reference>
<keyword evidence="3" id="KW-0418">Kinase</keyword>